<name>A0A6S6TH60_9BACT</name>
<sequence>MQTIQIDTDLYNQLVEAGINIQDELQKLADGFVLDVKTSYGEKPLLSKEEIAKVVENSQRIEGYEPVSKEYELEVEAFMKEHKIEVSS</sequence>
<protein>
    <submittedName>
        <fullName evidence="1">Uncharacterized protein</fullName>
    </submittedName>
</protein>
<gene>
    <name evidence="1" type="ORF">HELGO_WM5699</name>
</gene>
<evidence type="ECO:0000313" key="1">
    <source>
        <dbReference type="EMBL" id="CAA6822421.1"/>
    </source>
</evidence>
<reference evidence="1" key="1">
    <citation type="submission" date="2020-01" db="EMBL/GenBank/DDBJ databases">
        <authorList>
            <person name="Meier V. D."/>
            <person name="Meier V D."/>
        </authorList>
    </citation>
    <scope>NUCLEOTIDE SEQUENCE</scope>
    <source>
        <strain evidence="1">HLG_WM_MAG_05</strain>
    </source>
</reference>
<dbReference type="EMBL" id="CACVAU010000064">
    <property type="protein sequence ID" value="CAA6822421.1"/>
    <property type="molecule type" value="Genomic_DNA"/>
</dbReference>
<proteinExistence type="predicted"/>
<accession>A0A6S6TH60</accession>
<dbReference type="AlphaFoldDB" id="A0A6S6TH60"/>
<organism evidence="1">
    <name type="scientific">uncultured Sulfurovum sp</name>
    <dbReference type="NCBI Taxonomy" id="269237"/>
    <lineage>
        <taxon>Bacteria</taxon>
        <taxon>Pseudomonadati</taxon>
        <taxon>Campylobacterota</taxon>
        <taxon>Epsilonproteobacteria</taxon>
        <taxon>Campylobacterales</taxon>
        <taxon>Sulfurovaceae</taxon>
        <taxon>Sulfurovum</taxon>
        <taxon>environmental samples</taxon>
    </lineage>
</organism>